<evidence type="ECO:0000313" key="3">
    <source>
        <dbReference type="EMBL" id="QWT56539.1"/>
    </source>
</evidence>
<accession>A0A8F2F3I4</accession>
<reference evidence="3" key="1">
    <citation type="submission" date="2021-03" db="EMBL/GenBank/DDBJ databases">
        <authorList>
            <person name="Tong Y."/>
            <person name="Zhang W."/>
            <person name="Tian F."/>
            <person name="Li J."/>
            <person name="He X."/>
        </authorList>
    </citation>
    <scope>NUCLEOTIDE SEQUENCE</scope>
</reference>
<proteinExistence type="predicted"/>
<dbReference type="InterPro" id="IPR047987">
    <property type="entry name" value="Gp19-like_virus"/>
</dbReference>
<dbReference type="Pfam" id="PF22530">
    <property type="entry name" value="Terminase-T7_RNaseH-like"/>
    <property type="match status" value="1"/>
</dbReference>
<dbReference type="EMBL" id="MW831865">
    <property type="protein sequence ID" value="QWT56539.1"/>
    <property type="molecule type" value="Genomic_DNA"/>
</dbReference>
<evidence type="ECO:0000313" key="4">
    <source>
        <dbReference type="Proteomes" id="UP000693765"/>
    </source>
</evidence>
<evidence type="ECO:0000259" key="2">
    <source>
        <dbReference type="Pfam" id="PF22530"/>
    </source>
</evidence>
<dbReference type="NCBIfam" id="NF033889">
    <property type="entry name" value="termin_lrg_T7"/>
    <property type="match status" value="1"/>
</dbReference>
<protein>
    <submittedName>
        <fullName evidence="3">Terminase large subunit</fullName>
    </submittedName>
</protein>
<dbReference type="Proteomes" id="UP000693765">
    <property type="component" value="Segment"/>
</dbReference>
<evidence type="ECO:0000256" key="1">
    <source>
        <dbReference type="SAM" id="MobiDB-lite"/>
    </source>
</evidence>
<feature type="compositionally biased region" description="Polar residues" evidence="1">
    <location>
        <begin position="581"/>
        <end position="601"/>
    </location>
</feature>
<dbReference type="InterPro" id="IPR054762">
    <property type="entry name" value="Gp19_RNaseH-like"/>
</dbReference>
<feature type="region of interest" description="Disordered" evidence="1">
    <location>
        <begin position="580"/>
        <end position="601"/>
    </location>
</feature>
<feature type="domain" description="Terminase large subunit ribonuclease H-like" evidence="2">
    <location>
        <begin position="381"/>
        <end position="489"/>
    </location>
</feature>
<organism evidence="3 4">
    <name type="scientific">Stenotrophomonas phage BUCT598</name>
    <dbReference type="NCBI Taxonomy" id="2834253"/>
    <lineage>
        <taxon>Viruses</taxon>
        <taxon>Duplodnaviria</taxon>
        <taxon>Heunggongvirae</taxon>
        <taxon>Uroviricota</taxon>
        <taxon>Caudoviricetes</taxon>
        <taxon>Autographivirales</taxon>
        <taxon>Autonotataviridae</taxon>
        <taxon>Gujervirinae</taxon>
        <taxon>Smasvirus</taxon>
        <taxon>Smasvirus BUCT598</taxon>
    </lineage>
</organism>
<keyword evidence="4" id="KW-1185">Reference proteome</keyword>
<dbReference type="InterPro" id="IPR027417">
    <property type="entry name" value="P-loop_NTPase"/>
</dbReference>
<name>A0A8F2F3I4_9CAUD</name>
<dbReference type="Gene3D" id="3.40.50.300">
    <property type="entry name" value="P-loop containing nucleotide triphosphate hydrolases"/>
    <property type="match status" value="1"/>
</dbReference>
<sequence>MSANQIDDLSWRESQLRHLQEHYASFNVFLRDAMWFLGEWTPSWMQYDIGTYLQHGPQDLMIQAQRGEAKSTITCIFAVWQLIHDPKHRVFIVSAGEKMATQNAALITKMILFWDILECLRPDKSAGDRTSVEAFDVHHSLKGVDKSPSIACVGITANLPGNRADLLIADDIESPKNSMTQGNRDILMTLSLEFSAIATGRPGWPPRIVYLGTPQTSESIYNTLPDRGFALRIWPGRFPTHAEMSNYGEYLAPKLKNMIEAHPKLQFGGGPAGDVGQPTDPAMMNEQTLQRKLMDRGQSSFQLNYMLNTRLMDALRYPLKSEQLVLMPGSPTGKVPMVINRGVGAANQKLVQSSGVAHMVSQAIIANDVEWIPWEGVHMQIDPAGGGDNGDETGFAVSAYANGTIYILAMGGIPGGYADAQMEILAKIAERFKPHTISIEKNYGYGAFAKVWLPILHKHWKGTILEPYVGGQKEKRIIGTLEPVIGRGALVVYESAIDMDDDMTAMYAGSAGGRKVYSALHQLVKLQNIKRCLRHDDRLDALEGTVSHWVSKLNMDQQRRQIANEAKAYEKWLADPVGWSKSGSNHYVQPSRPNTLSKYEE</sequence>